<organism evidence="2 3">
    <name type="scientific">Dufourea novaeangliae</name>
    <name type="common">Sweat bee</name>
    <dbReference type="NCBI Taxonomy" id="178035"/>
    <lineage>
        <taxon>Eukaryota</taxon>
        <taxon>Metazoa</taxon>
        <taxon>Ecdysozoa</taxon>
        <taxon>Arthropoda</taxon>
        <taxon>Hexapoda</taxon>
        <taxon>Insecta</taxon>
        <taxon>Pterygota</taxon>
        <taxon>Neoptera</taxon>
        <taxon>Endopterygota</taxon>
        <taxon>Hymenoptera</taxon>
        <taxon>Apocrita</taxon>
        <taxon>Aculeata</taxon>
        <taxon>Apoidea</taxon>
        <taxon>Anthophila</taxon>
        <taxon>Halictidae</taxon>
        <taxon>Rophitinae</taxon>
        <taxon>Dufourea</taxon>
    </lineage>
</organism>
<accession>A0A154PMJ2</accession>
<feature type="region of interest" description="Disordered" evidence="1">
    <location>
        <begin position="1"/>
        <end position="44"/>
    </location>
</feature>
<keyword evidence="3" id="KW-1185">Reference proteome</keyword>
<dbReference type="Proteomes" id="UP000076502">
    <property type="component" value="Unassembled WGS sequence"/>
</dbReference>
<evidence type="ECO:0000256" key="1">
    <source>
        <dbReference type="SAM" id="MobiDB-lite"/>
    </source>
</evidence>
<dbReference type="EMBL" id="KQ434980">
    <property type="protein sequence ID" value="KZC13086.1"/>
    <property type="molecule type" value="Genomic_DNA"/>
</dbReference>
<sequence>MVYTNITRSSIKGSHPDVRKNKSVLASSEYQQQQEQPNKNKYGSWGPVYKSKQNFIDMHLC</sequence>
<proteinExistence type="predicted"/>
<name>A0A154PMJ2_DUFNO</name>
<reference evidence="2 3" key="1">
    <citation type="submission" date="2015-07" db="EMBL/GenBank/DDBJ databases">
        <title>The genome of Dufourea novaeangliae.</title>
        <authorList>
            <person name="Pan H."/>
            <person name="Kapheim K."/>
        </authorList>
    </citation>
    <scope>NUCLEOTIDE SEQUENCE [LARGE SCALE GENOMIC DNA]</scope>
    <source>
        <strain evidence="2">0120121106</strain>
        <tissue evidence="2">Whole body</tissue>
    </source>
</reference>
<feature type="compositionally biased region" description="Polar residues" evidence="1">
    <location>
        <begin position="24"/>
        <end position="41"/>
    </location>
</feature>
<evidence type="ECO:0000313" key="3">
    <source>
        <dbReference type="Proteomes" id="UP000076502"/>
    </source>
</evidence>
<evidence type="ECO:0000313" key="2">
    <source>
        <dbReference type="EMBL" id="KZC13086.1"/>
    </source>
</evidence>
<feature type="compositionally biased region" description="Polar residues" evidence="1">
    <location>
        <begin position="1"/>
        <end position="12"/>
    </location>
</feature>
<protein>
    <submittedName>
        <fullName evidence="2">Uncharacterized protein</fullName>
    </submittedName>
</protein>
<dbReference type="AlphaFoldDB" id="A0A154PMJ2"/>
<gene>
    <name evidence="2" type="ORF">WN55_05491</name>
</gene>